<organism evidence="3 4">
    <name type="scientific">Mesobacillus stamsii</name>
    <dbReference type="NCBI Taxonomy" id="225347"/>
    <lineage>
        <taxon>Bacteria</taxon>
        <taxon>Bacillati</taxon>
        <taxon>Bacillota</taxon>
        <taxon>Bacilli</taxon>
        <taxon>Bacillales</taxon>
        <taxon>Bacillaceae</taxon>
        <taxon>Mesobacillus</taxon>
    </lineage>
</organism>
<protein>
    <submittedName>
        <fullName evidence="3">Beta-glucoside operon transcriptional antiterminator</fullName>
    </submittedName>
</protein>
<dbReference type="InterPro" id="IPR011608">
    <property type="entry name" value="PRD"/>
</dbReference>
<dbReference type="InterPro" id="IPR036634">
    <property type="entry name" value="PRD_sf"/>
</dbReference>
<feature type="domain" description="PRD" evidence="2">
    <location>
        <begin position="113"/>
        <end position="222"/>
    </location>
</feature>
<dbReference type="SUPFAM" id="SSF63520">
    <property type="entry name" value="PTS-regulatory domain, PRD"/>
    <property type="match status" value="2"/>
</dbReference>
<evidence type="ECO:0000259" key="2">
    <source>
        <dbReference type="PROSITE" id="PS51372"/>
    </source>
</evidence>
<dbReference type="PANTHER" id="PTHR30185:SF15">
    <property type="entry name" value="CRYPTIC BETA-GLUCOSIDE BGL OPERON ANTITERMINATOR"/>
    <property type="match status" value="1"/>
</dbReference>
<accession>A0ABU0FQX2</accession>
<name>A0ABU0FQX2_9BACI</name>
<keyword evidence="1" id="KW-0677">Repeat</keyword>
<dbReference type="InterPro" id="IPR050661">
    <property type="entry name" value="BglG_antiterminators"/>
</dbReference>
<proteinExistence type="predicted"/>
<evidence type="ECO:0000256" key="1">
    <source>
        <dbReference type="ARBA" id="ARBA00022737"/>
    </source>
</evidence>
<dbReference type="PANTHER" id="PTHR30185">
    <property type="entry name" value="CRYPTIC BETA-GLUCOSIDE BGL OPERON ANTITERMINATOR"/>
    <property type="match status" value="1"/>
</dbReference>
<dbReference type="PROSITE" id="PS51372">
    <property type="entry name" value="PRD_2"/>
    <property type="match status" value="2"/>
</dbReference>
<keyword evidence="4" id="KW-1185">Reference proteome</keyword>
<comment type="caution">
    <text evidence="3">The sequence shown here is derived from an EMBL/GenBank/DDBJ whole genome shotgun (WGS) entry which is preliminary data.</text>
</comment>
<reference evidence="3 4" key="1">
    <citation type="submission" date="2023-07" db="EMBL/GenBank/DDBJ databases">
        <title>Genomic Encyclopedia of Type Strains, Phase IV (KMG-IV): sequencing the most valuable type-strain genomes for metagenomic binning, comparative biology and taxonomic classification.</title>
        <authorList>
            <person name="Goeker M."/>
        </authorList>
    </citation>
    <scope>NUCLEOTIDE SEQUENCE [LARGE SCALE GENOMIC DNA]</scope>
    <source>
        <strain evidence="3 4">DSM 19598</strain>
    </source>
</reference>
<evidence type="ECO:0000313" key="3">
    <source>
        <dbReference type="EMBL" id="MDQ0412311.1"/>
    </source>
</evidence>
<sequence length="222" mass="25812">MASLLKEVPVLYAEIAEEIIAFARTKISSSVSDYIFLSLTDHIYFAVTRYNKGENIHNVLLWEAKKFYKVEYEIGMRALDIIKDKIGIEFSEDEAGFIALHFANAQTEGNEINKTIKITKFVQDILGIIKYHFGLEFDEDSWNYGRLVTHLKFFAQRILSKENMLQDDDYLYDQVQHKYTKAFECVKKIEKYVINGYGASISNAEMVYLVMHINRVTSRNES</sequence>
<gene>
    <name evidence="3" type="ORF">J2S25_000491</name>
</gene>
<feature type="domain" description="PRD" evidence="2">
    <location>
        <begin position="7"/>
        <end position="112"/>
    </location>
</feature>
<evidence type="ECO:0000313" key="4">
    <source>
        <dbReference type="Proteomes" id="UP001242313"/>
    </source>
</evidence>
<dbReference type="Pfam" id="PF00874">
    <property type="entry name" value="PRD"/>
    <property type="match status" value="2"/>
</dbReference>
<dbReference type="EMBL" id="JAUSUN010000002">
    <property type="protein sequence ID" value="MDQ0412311.1"/>
    <property type="molecule type" value="Genomic_DNA"/>
</dbReference>
<dbReference type="Proteomes" id="UP001242313">
    <property type="component" value="Unassembled WGS sequence"/>
</dbReference>
<dbReference type="Gene3D" id="1.10.1790.10">
    <property type="entry name" value="PRD domain"/>
    <property type="match status" value="2"/>
</dbReference>